<dbReference type="EMBL" id="AP024955">
    <property type="protein sequence ID" value="BCZ78189.1"/>
    <property type="molecule type" value="Genomic_DNA"/>
</dbReference>
<evidence type="ECO:0000313" key="2">
    <source>
        <dbReference type="EMBL" id="BCZ78189.1"/>
    </source>
</evidence>
<evidence type="ECO:0000256" key="1">
    <source>
        <dbReference type="SAM" id="MobiDB-lite"/>
    </source>
</evidence>
<organism evidence="2 3">
    <name type="scientific">Paraburkholderia terrae</name>
    <dbReference type="NCBI Taxonomy" id="311230"/>
    <lineage>
        <taxon>Bacteria</taxon>
        <taxon>Pseudomonadati</taxon>
        <taxon>Pseudomonadota</taxon>
        <taxon>Betaproteobacteria</taxon>
        <taxon>Burkholderiales</taxon>
        <taxon>Burkholderiaceae</taxon>
        <taxon>Paraburkholderia</taxon>
    </lineage>
</organism>
<dbReference type="Proteomes" id="UP001319874">
    <property type="component" value="Chromosome 1"/>
</dbReference>
<evidence type="ECO:0000313" key="3">
    <source>
        <dbReference type="Proteomes" id="UP001319874"/>
    </source>
</evidence>
<accession>A0ABN6JBW5</accession>
<name>A0ABN6JBW5_9BURK</name>
<reference evidence="2 3" key="1">
    <citation type="journal article" date="2022" name="Front. Microbiol.">
        <title>Identification and characterization of a novel class of self-sufficient cytochrome P450 hydroxylase involved in cyclohexanecarboxylate degradation in Paraburkholderia terrae strain KU-64.</title>
        <authorList>
            <person name="Yamamoto T."/>
            <person name="Hasegawa Y."/>
            <person name="Iwaki H."/>
        </authorList>
    </citation>
    <scope>NUCLEOTIDE SEQUENCE [LARGE SCALE GENOMIC DNA]</scope>
    <source>
        <strain evidence="2 3">KU-64</strain>
    </source>
</reference>
<feature type="region of interest" description="Disordered" evidence="1">
    <location>
        <begin position="1"/>
        <end position="21"/>
    </location>
</feature>
<gene>
    <name evidence="2" type="ORF">PTKU64_18640</name>
</gene>
<protein>
    <submittedName>
        <fullName evidence="2">Uncharacterized protein</fullName>
    </submittedName>
</protein>
<sequence>MVVSLMRAPGESEAGGSRRGRHIMSAIAVRDKARPGGRIANLVQERVSPMRPAQRTFGLRSCAAHRVMNPKGNIKQIIGICPFLG</sequence>
<proteinExistence type="predicted"/>
<keyword evidence="3" id="KW-1185">Reference proteome</keyword>